<dbReference type="PANTHER" id="PTHR45713">
    <property type="entry name" value="FTP DOMAIN-CONTAINING PROTEIN"/>
    <property type="match status" value="1"/>
</dbReference>
<dbReference type="GO" id="GO:0046872">
    <property type="term" value="F:metal ion binding"/>
    <property type="evidence" value="ECO:0007669"/>
    <property type="project" value="UniProtKB-KW"/>
</dbReference>
<reference evidence="10 11" key="1">
    <citation type="journal article" date="2019" name="Mol. Ecol. Resour.">
        <title>Chromosome-level genome assembly of Triplophysa tibetana, a fish adapted to the harsh high-altitude environment of the Tibetan Plateau.</title>
        <authorList>
            <person name="Yang X."/>
            <person name="Liu H."/>
            <person name="Ma Z."/>
            <person name="Zou Y."/>
            <person name="Zou M."/>
            <person name="Mao Y."/>
            <person name="Li X."/>
            <person name="Wang H."/>
            <person name="Chen T."/>
            <person name="Wang W."/>
            <person name="Yang R."/>
        </authorList>
    </citation>
    <scope>NUCLEOTIDE SEQUENCE [LARGE SCALE GENOMIC DNA]</scope>
    <source>
        <strain evidence="10">TTIB1903HZAU</strain>
        <tissue evidence="10">Muscle</tissue>
    </source>
</reference>
<dbReference type="SMART" id="SM00607">
    <property type="entry name" value="FTP"/>
    <property type="match status" value="2"/>
</dbReference>
<dbReference type="InterPro" id="IPR051941">
    <property type="entry name" value="BG_Antigen-Binding_Lectin"/>
</dbReference>
<dbReference type="Proteomes" id="UP000324632">
    <property type="component" value="Chromosome 3"/>
</dbReference>
<feature type="chain" id="PRO_5022747645" evidence="8">
    <location>
        <begin position="19"/>
        <end position="313"/>
    </location>
</feature>
<keyword evidence="5" id="KW-0430">Lectin</keyword>
<evidence type="ECO:0000256" key="5">
    <source>
        <dbReference type="ARBA" id="ARBA00022734"/>
    </source>
</evidence>
<evidence type="ECO:0000259" key="9">
    <source>
        <dbReference type="SMART" id="SM00607"/>
    </source>
</evidence>
<feature type="signal peptide" evidence="8">
    <location>
        <begin position="1"/>
        <end position="18"/>
    </location>
</feature>
<comment type="caution">
    <text evidence="10">The sequence shown here is derived from an EMBL/GenBank/DDBJ whole genome shotgun (WGS) entry which is preliminary data.</text>
</comment>
<comment type="subunit">
    <text evidence="3">Homotrimer.</text>
</comment>
<evidence type="ECO:0000256" key="7">
    <source>
        <dbReference type="ARBA" id="ARBA00023157"/>
    </source>
</evidence>
<sequence length="313" mass="35457">MDIVAISLLALWLYLCVGHSTENLARSAYAVQSSTYDELSEAQHAVDGNRDSNFMHGSCTHTEKENDPWLRVDLKHIYSVNKIIITNRGDNCAERIEGAQIRIGNSLDNNGNDNQLAATILTAPEDTETYTFKPINGRYINIFLPGMEKYLTVCELEVYTENLARSAYAVQSSTYYELSEAQHAVDGNRDSNFMHGSCTHTEKENDPWLRVDLKHIYSVNKIIITNRGDNCAERIEGAQIRIGNSLDNNGNNNQLAATILTAPEDTETYTFKPINGRYINIFLPGMEKYLTVCELEVYTDEPREEMMNYTKQQ</sequence>
<dbReference type="Pfam" id="PF22633">
    <property type="entry name" value="F5_F8_type_C_2"/>
    <property type="match status" value="2"/>
</dbReference>
<evidence type="ECO:0000313" key="11">
    <source>
        <dbReference type="Proteomes" id="UP000324632"/>
    </source>
</evidence>
<feature type="domain" description="Fucolectin tachylectin-4 pentraxin-1" evidence="9">
    <location>
        <begin position="161"/>
        <end position="304"/>
    </location>
</feature>
<dbReference type="InterPro" id="IPR006585">
    <property type="entry name" value="FTP1"/>
</dbReference>
<dbReference type="PANTHER" id="PTHR45713:SF20">
    <property type="entry name" value="FUCOLECTIN TACHYLECTIN-4 PENTRAXIN-1 DOMAIN-CONTAINING PROTEIN"/>
    <property type="match status" value="1"/>
</dbReference>
<evidence type="ECO:0000256" key="2">
    <source>
        <dbReference type="ARBA" id="ARBA00010147"/>
    </source>
</evidence>
<dbReference type="GO" id="GO:0010185">
    <property type="term" value="P:regulation of cellular defense response"/>
    <property type="evidence" value="ECO:0007669"/>
    <property type="project" value="UniProtKB-ARBA"/>
</dbReference>
<keyword evidence="6" id="KW-0106">Calcium</keyword>
<name>A0A5A9PMG0_9TELE</name>
<comment type="similarity">
    <text evidence="2">Belongs to the fucolectin family.</text>
</comment>
<organism evidence="10 11">
    <name type="scientific">Triplophysa tibetana</name>
    <dbReference type="NCBI Taxonomy" id="1572043"/>
    <lineage>
        <taxon>Eukaryota</taxon>
        <taxon>Metazoa</taxon>
        <taxon>Chordata</taxon>
        <taxon>Craniata</taxon>
        <taxon>Vertebrata</taxon>
        <taxon>Euteleostomi</taxon>
        <taxon>Actinopterygii</taxon>
        <taxon>Neopterygii</taxon>
        <taxon>Teleostei</taxon>
        <taxon>Ostariophysi</taxon>
        <taxon>Cypriniformes</taxon>
        <taxon>Nemacheilidae</taxon>
        <taxon>Triplophysa</taxon>
    </lineage>
</organism>
<keyword evidence="7" id="KW-1015">Disulfide bond</keyword>
<dbReference type="Gene3D" id="2.60.120.260">
    <property type="entry name" value="Galactose-binding domain-like"/>
    <property type="match status" value="2"/>
</dbReference>
<evidence type="ECO:0000256" key="4">
    <source>
        <dbReference type="ARBA" id="ARBA00022723"/>
    </source>
</evidence>
<comment type="function">
    <text evidence="1">Acts as a defensive agent. Recognizes blood group fucosylated oligosaccharides including A, B, H and Lewis B-type antigens. Does not recognize Lewis A antigen and has low affinity for monovalent haptens.</text>
</comment>
<feature type="domain" description="Fucolectin tachylectin-4 pentraxin-1" evidence="9">
    <location>
        <begin position="21"/>
        <end position="160"/>
    </location>
</feature>
<keyword evidence="4" id="KW-0479">Metal-binding</keyword>
<dbReference type="AlphaFoldDB" id="A0A5A9PMG0"/>
<keyword evidence="8" id="KW-0732">Signal</keyword>
<protein>
    <submittedName>
        <fullName evidence="10">Fucolectin-4</fullName>
    </submittedName>
</protein>
<gene>
    <name evidence="10" type="ORF">E1301_Tti008708</name>
</gene>
<evidence type="ECO:0000256" key="6">
    <source>
        <dbReference type="ARBA" id="ARBA00022837"/>
    </source>
</evidence>
<keyword evidence="11" id="KW-1185">Reference proteome</keyword>
<evidence type="ECO:0000256" key="1">
    <source>
        <dbReference type="ARBA" id="ARBA00002219"/>
    </source>
</evidence>
<proteinExistence type="inferred from homology"/>
<dbReference type="SUPFAM" id="SSF49785">
    <property type="entry name" value="Galactose-binding domain-like"/>
    <property type="match status" value="2"/>
</dbReference>
<evidence type="ECO:0000256" key="8">
    <source>
        <dbReference type="SAM" id="SignalP"/>
    </source>
</evidence>
<evidence type="ECO:0000256" key="3">
    <source>
        <dbReference type="ARBA" id="ARBA00011233"/>
    </source>
</evidence>
<evidence type="ECO:0000313" key="10">
    <source>
        <dbReference type="EMBL" id="KAA0722792.1"/>
    </source>
</evidence>
<dbReference type="GO" id="GO:0042806">
    <property type="term" value="F:fucose binding"/>
    <property type="evidence" value="ECO:0007669"/>
    <property type="project" value="UniProtKB-ARBA"/>
</dbReference>
<dbReference type="InterPro" id="IPR008979">
    <property type="entry name" value="Galactose-bd-like_sf"/>
</dbReference>
<accession>A0A5A9PMG0</accession>
<dbReference type="EMBL" id="SOYY01000003">
    <property type="protein sequence ID" value="KAA0722792.1"/>
    <property type="molecule type" value="Genomic_DNA"/>
</dbReference>
<dbReference type="GO" id="GO:0001868">
    <property type="term" value="P:regulation of complement activation, lectin pathway"/>
    <property type="evidence" value="ECO:0007669"/>
    <property type="project" value="UniProtKB-ARBA"/>
</dbReference>